<evidence type="ECO:0000256" key="7">
    <source>
        <dbReference type="SAM" id="Phobius"/>
    </source>
</evidence>
<dbReference type="InterPro" id="IPR011701">
    <property type="entry name" value="MFS"/>
</dbReference>
<dbReference type="Pfam" id="PF07690">
    <property type="entry name" value="MFS_1"/>
    <property type="match status" value="1"/>
</dbReference>
<dbReference type="InterPro" id="IPR036259">
    <property type="entry name" value="MFS_trans_sf"/>
</dbReference>
<dbReference type="Gene3D" id="1.20.1250.20">
    <property type="entry name" value="MFS general substrate transporter like domains"/>
    <property type="match status" value="1"/>
</dbReference>
<feature type="transmembrane region" description="Helical" evidence="7">
    <location>
        <begin position="131"/>
        <end position="159"/>
    </location>
</feature>
<dbReference type="PANTHER" id="PTHR23513">
    <property type="entry name" value="INTEGRAL MEMBRANE EFFLUX PROTEIN-RELATED"/>
    <property type="match status" value="1"/>
</dbReference>
<organism evidence="8 9">
    <name type="scientific">Nonomuraea composti</name>
    <dbReference type="NCBI Taxonomy" id="2720023"/>
    <lineage>
        <taxon>Bacteria</taxon>
        <taxon>Bacillati</taxon>
        <taxon>Actinomycetota</taxon>
        <taxon>Actinomycetes</taxon>
        <taxon>Streptosporangiales</taxon>
        <taxon>Streptosporangiaceae</taxon>
        <taxon>Nonomuraea</taxon>
    </lineage>
</organism>
<comment type="subcellular location">
    <subcellularLocation>
        <location evidence="1">Cell membrane</location>
        <topology evidence="1">Multi-pass membrane protein</topology>
    </subcellularLocation>
</comment>
<feature type="transmembrane region" description="Helical" evidence="7">
    <location>
        <begin position="335"/>
        <end position="356"/>
    </location>
</feature>
<evidence type="ECO:0000256" key="2">
    <source>
        <dbReference type="ARBA" id="ARBA00022475"/>
    </source>
</evidence>
<evidence type="ECO:0000313" key="8">
    <source>
        <dbReference type="EMBL" id="NJP90588.1"/>
    </source>
</evidence>
<protein>
    <submittedName>
        <fullName evidence="8">MFS transporter</fullName>
    </submittedName>
</protein>
<sequence length="483" mass="50018">MTISLCRLGCGCLHGLDEPYEDLRRKGARAIFTPLAIRDFRRYFVGQTASTFGDSLTPLALAFAVLHLTGSPADLGIVVLSTRLPVIVLTLVGGAAGDRYSRRTIMLLADLVRFAAHGVTAVLLITGTAQIWMLVILQLAAGAGSAFFNPAAVGLIGSLAKGEHLQAANSLVSISRSGTSIVALGVAGALVALVGPGWAVLIDALTFLVSAGFLALLPRAITDGRPPPSRGLLASIGGGLAEVRRHTWLWVWIAHIALGNAVVVSPILVLGPYVADRQLGGAPAWSAIGIAYAVGGLAGGLLGTRWRPGRPMVAALLAFLLMAPLPALLAVPAGLWLLVAAGAAAGLQLVVYNVLQTTVVQQHVPEEFVARATSVTMLGSLVAAPLGMGLAGPAASAFGSGPVLVVCAAFTVLLTLATLSVPAVWRVRTTLRAGRQENGRSNRRTLPGPSVREDFRTATRQDPRLGGQEVPASEAASPLYKEE</sequence>
<evidence type="ECO:0000313" key="9">
    <source>
        <dbReference type="Proteomes" id="UP000696294"/>
    </source>
</evidence>
<keyword evidence="3 7" id="KW-0812">Transmembrane</keyword>
<dbReference type="EMBL" id="JAATEP010000008">
    <property type="protein sequence ID" value="NJP90588.1"/>
    <property type="molecule type" value="Genomic_DNA"/>
</dbReference>
<name>A0ABX1B5Z1_9ACTN</name>
<feature type="transmembrane region" description="Helical" evidence="7">
    <location>
        <begin position="105"/>
        <end position="125"/>
    </location>
</feature>
<evidence type="ECO:0000256" key="3">
    <source>
        <dbReference type="ARBA" id="ARBA00022692"/>
    </source>
</evidence>
<proteinExistence type="predicted"/>
<evidence type="ECO:0000256" key="1">
    <source>
        <dbReference type="ARBA" id="ARBA00004651"/>
    </source>
</evidence>
<feature type="transmembrane region" description="Helical" evidence="7">
    <location>
        <begin position="171"/>
        <end position="192"/>
    </location>
</feature>
<dbReference type="SUPFAM" id="SSF103473">
    <property type="entry name" value="MFS general substrate transporter"/>
    <property type="match status" value="1"/>
</dbReference>
<feature type="transmembrane region" description="Helical" evidence="7">
    <location>
        <begin position="249"/>
        <end position="270"/>
    </location>
</feature>
<accession>A0ABX1B5Z1</accession>
<keyword evidence="5 7" id="KW-0472">Membrane</keyword>
<dbReference type="Proteomes" id="UP000696294">
    <property type="component" value="Unassembled WGS sequence"/>
</dbReference>
<keyword evidence="9" id="KW-1185">Reference proteome</keyword>
<feature type="transmembrane region" description="Helical" evidence="7">
    <location>
        <begin position="311"/>
        <end position="329"/>
    </location>
</feature>
<keyword evidence="2" id="KW-1003">Cell membrane</keyword>
<dbReference type="RefSeq" id="WP_168010105.1">
    <property type="nucleotide sequence ID" value="NZ_JAATEP010000008.1"/>
</dbReference>
<dbReference type="PANTHER" id="PTHR23513:SF11">
    <property type="entry name" value="STAPHYLOFERRIN A TRANSPORTER"/>
    <property type="match status" value="1"/>
</dbReference>
<feature type="transmembrane region" description="Helical" evidence="7">
    <location>
        <begin position="51"/>
        <end position="69"/>
    </location>
</feature>
<comment type="caution">
    <text evidence="8">The sequence shown here is derived from an EMBL/GenBank/DDBJ whole genome shotgun (WGS) entry which is preliminary data.</text>
</comment>
<reference evidence="8 9" key="1">
    <citation type="submission" date="2020-03" db="EMBL/GenBank/DDBJ databases">
        <title>WGS of actinomycetes isolated from Thailand.</title>
        <authorList>
            <person name="Thawai C."/>
        </authorList>
    </citation>
    <scope>NUCLEOTIDE SEQUENCE [LARGE SCALE GENOMIC DNA]</scope>
    <source>
        <strain evidence="8 9">FMUSA5-5</strain>
    </source>
</reference>
<evidence type="ECO:0000256" key="5">
    <source>
        <dbReference type="ARBA" id="ARBA00023136"/>
    </source>
</evidence>
<keyword evidence="4 7" id="KW-1133">Transmembrane helix</keyword>
<feature type="transmembrane region" description="Helical" evidence="7">
    <location>
        <begin position="368"/>
        <end position="391"/>
    </location>
</feature>
<feature type="transmembrane region" description="Helical" evidence="7">
    <location>
        <begin position="403"/>
        <end position="425"/>
    </location>
</feature>
<dbReference type="CDD" id="cd06173">
    <property type="entry name" value="MFS_MefA_like"/>
    <property type="match status" value="1"/>
</dbReference>
<gene>
    <name evidence="8" type="ORF">HCN51_14180</name>
</gene>
<feature type="transmembrane region" description="Helical" evidence="7">
    <location>
        <begin position="282"/>
        <end position="304"/>
    </location>
</feature>
<feature type="transmembrane region" description="Helical" evidence="7">
    <location>
        <begin position="75"/>
        <end position="93"/>
    </location>
</feature>
<evidence type="ECO:0000256" key="4">
    <source>
        <dbReference type="ARBA" id="ARBA00022989"/>
    </source>
</evidence>
<feature type="compositionally biased region" description="Basic and acidic residues" evidence="6">
    <location>
        <begin position="451"/>
        <end position="463"/>
    </location>
</feature>
<feature type="region of interest" description="Disordered" evidence="6">
    <location>
        <begin position="435"/>
        <end position="483"/>
    </location>
</feature>
<feature type="transmembrane region" description="Helical" evidence="7">
    <location>
        <begin position="198"/>
        <end position="217"/>
    </location>
</feature>
<evidence type="ECO:0000256" key="6">
    <source>
        <dbReference type="SAM" id="MobiDB-lite"/>
    </source>
</evidence>